<name>A0A7E4ZVD0_PANRE</name>
<evidence type="ECO:0000256" key="1">
    <source>
        <dbReference type="SAM" id="MobiDB-lite"/>
    </source>
</evidence>
<evidence type="ECO:0000313" key="3">
    <source>
        <dbReference type="WBParaSite" id="Pan_g19511.t1"/>
    </source>
</evidence>
<feature type="compositionally biased region" description="Acidic residues" evidence="1">
    <location>
        <begin position="20"/>
        <end position="30"/>
    </location>
</feature>
<accession>A0A7E4ZVD0</accession>
<keyword evidence="2" id="KW-1185">Reference proteome</keyword>
<dbReference type="InterPro" id="IPR013783">
    <property type="entry name" value="Ig-like_fold"/>
</dbReference>
<dbReference type="WBParaSite" id="Pan_g19511.t1">
    <property type="protein sequence ID" value="Pan_g19511.t1"/>
    <property type="gene ID" value="Pan_g19511"/>
</dbReference>
<dbReference type="Gene3D" id="2.60.40.10">
    <property type="entry name" value="Immunoglobulins"/>
    <property type="match status" value="1"/>
</dbReference>
<feature type="compositionally biased region" description="Basic and acidic residues" evidence="1">
    <location>
        <begin position="124"/>
        <end position="133"/>
    </location>
</feature>
<protein>
    <submittedName>
        <fullName evidence="3">ASH domain-containing protein</fullName>
    </submittedName>
</protein>
<sequence>MATAQEIENEAHNVSILSDCFEEDDDDWGDSDATIQPARSAIYDRKKHKSSPTPLDEIAEETGIFSRPSDYGQNVIRDLTRLEMPPRKSLRSQPKSNGLASPASKHSDDSGYRSTKNITTSSKSKRESLHTADENISICSTPKKSRVTPNRNLVIEDGNDSDPTLTNAAIGRMVENINLADDSADAVMRLFSNDVPPKSRDFTKPTNYADFNALEKEPGHVPATQRQSYHGIEYARAVSNTEKLKKINQTLDEMDLYRRMEQKTGSPKPSIAHVPVNRTKIDKTVTAADPNRLIAVKPYPLSNFGCVGIDQSAVLKVTIANLSKYRIRVHGELKDGVFSLLGKSTVTINAYEQHEFLVEFSPVERARYRGNLMLRVNSSNEDTYSHALLGFGGAPNMKIFTNQFMQICSAFNYIMTPPSLSSFTFDVANYGERTGFVFVMPVDDADNVIPGVSVTPDMCLLLSNEDSKSCKEKWEHTITVEVSSDTLQTLCRRSRSDLFKLKIVSGVERLRQRAKKYILQNNANHPMTHGIPATELNFFDDEAATLQKNNDAYITEQDVTALQDQIRVTTIRVCDPRLPRKPKPSVPEGFYIATKPPNDFKYRASLSADRTIMASASKKW</sequence>
<reference evidence="3" key="2">
    <citation type="submission" date="2020-10" db="UniProtKB">
        <authorList>
            <consortium name="WormBaseParasite"/>
        </authorList>
    </citation>
    <scope>IDENTIFICATION</scope>
</reference>
<proteinExistence type="predicted"/>
<organism evidence="2 3">
    <name type="scientific">Panagrellus redivivus</name>
    <name type="common">Microworm</name>
    <dbReference type="NCBI Taxonomy" id="6233"/>
    <lineage>
        <taxon>Eukaryota</taxon>
        <taxon>Metazoa</taxon>
        <taxon>Ecdysozoa</taxon>
        <taxon>Nematoda</taxon>
        <taxon>Chromadorea</taxon>
        <taxon>Rhabditida</taxon>
        <taxon>Tylenchina</taxon>
        <taxon>Panagrolaimomorpha</taxon>
        <taxon>Panagrolaimoidea</taxon>
        <taxon>Panagrolaimidae</taxon>
        <taxon>Panagrellus</taxon>
    </lineage>
</organism>
<feature type="region of interest" description="Disordered" evidence="1">
    <location>
        <begin position="1"/>
        <end position="145"/>
    </location>
</feature>
<dbReference type="Proteomes" id="UP000492821">
    <property type="component" value="Unassembled WGS sequence"/>
</dbReference>
<evidence type="ECO:0000313" key="2">
    <source>
        <dbReference type="Proteomes" id="UP000492821"/>
    </source>
</evidence>
<dbReference type="AlphaFoldDB" id="A0A7E4ZVD0"/>
<reference evidence="2" key="1">
    <citation type="journal article" date="2013" name="Genetics">
        <title>The draft genome and transcriptome of Panagrellus redivivus are shaped by the harsh demands of a free-living lifestyle.</title>
        <authorList>
            <person name="Srinivasan J."/>
            <person name="Dillman A.R."/>
            <person name="Macchietto M.G."/>
            <person name="Heikkinen L."/>
            <person name="Lakso M."/>
            <person name="Fracchia K.M."/>
            <person name="Antoshechkin I."/>
            <person name="Mortazavi A."/>
            <person name="Wong G."/>
            <person name="Sternberg P.W."/>
        </authorList>
    </citation>
    <scope>NUCLEOTIDE SEQUENCE [LARGE SCALE GENOMIC DNA]</scope>
    <source>
        <strain evidence="2">MT8872</strain>
    </source>
</reference>